<organism evidence="2 3">
    <name type="scientific">Actinoplanes italicus</name>
    <dbReference type="NCBI Taxonomy" id="113567"/>
    <lineage>
        <taxon>Bacteria</taxon>
        <taxon>Bacillati</taxon>
        <taxon>Actinomycetota</taxon>
        <taxon>Actinomycetes</taxon>
        <taxon>Micromonosporales</taxon>
        <taxon>Micromonosporaceae</taxon>
        <taxon>Actinoplanes</taxon>
    </lineage>
</organism>
<feature type="transmembrane region" description="Helical" evidence="1">
    <location>
        <begin position="109"/>
        <end position="129"/>
    </location>
</feature>
<keyword evidence="3" id="KW-1185">Reference proteome</keyword>
<feature type="transmembrane region" description="Helical" evidence="1">
    <location>
        <begin position="67"/>
        <end position="88"/>
    </location>
</feature>
<protein>
    <submittedName>
        <fullName evidence="2">Uncharacterized protein</fullName>
    </submittedName>
</protein>
<gene>
    <name evidence="2" type="ORF">CLV67_12114</name>
</gene>
<accession>A0A2T0JZL2</accession>
<dbReference type="EMBL" id="PVMZ01000021">
    <property type="protein sequence ID" value="PRX15967.1"/>
    <property type="molecule type" value="Genomic_DNA"/>
</dbReference>
<reference evidence="2 3" key="1">
    <citation type="submission" date="2018-03" db="EMBL/GenBank/DDBJ databases">
        <title>Genomic Encyclopedia of Archaeal and Bacterial Type Strains, Phase II (KMG-II): from individual species to whole genera.</title>
        <authorList>
            <person name="Goeker M."/>
        </authorList>
    </citation>
    <scope>NUCLEOTIDE SEQUENCE [LARGE SCALE GENOMIC DNA]</scope>
    <source>
        <strain evidence="2 3">DSM 43146</strain>
    </source>
</reference>
<sequence>MGAILTFVLGALLSIPLSVVANLLTPKWQAYWSKRSERIRDSNSRKHRLFQQQMSRWADHPAELTMYVLRLVSLMIPLLGIIVMEGVAVGVTMSSPDLVKETDSTERRVLATVAVVLSLLLLLWMGQIMRRIWMVTSYVQMIRWTPDPEADAA</sequence>
<evidence type="ECO:0000313" key="3">
    <source>
        <dbReference type="Proteomes" id="UP000239415"/>
    </source>
</evidence>
<dbReference type="Proteomes" id="UP000239415">
    <property type="component" value="Unassembled WGS sequence"/>
</dbReference>
<proteinExistence type="predicted"/>
<keyword evidence="1" id="KW-1133">Transmembrane helix</keyword>
<dbReference type="AlphaFoldDB" id="A0A2T0JZL2"/>
<dbReference type="RefSeq" id="WP_106327570.1">
    <property type="nucleotide sequence ID" value="NZ_BOMO01000088.1"/>
</dbReference>
<keyword evidence="1" id="KW-0812">Transmembrane</keyword>
<evidence type="ECO:0000313" key="2">
    <source>
        <dbReference type="EMBL" id="PRX15967.1"/>
    </source>
</evidence>
<keyword evidence="1" id="KW-0472">Membrane</keyword>
<evidence type="ECO:0000256" key="1">
    <source>
        <dbReference type="SAM" id="Phobius"/>
    </source>
</evidence>
<name>A0A2T0JZL2_9ACTN</name>
<comment type="caution">
    <text evidence="2">The sequence shown here is derived from an EMBL/GenBank/DDBJ whole genome shotgun (WGS) entry which is preliminary data.</text>
</comment>